<accession>A0A0N8KQ46</accession>
<reference evidence="1 2" key="1">
    <citation type="submission" date="2015-09" db="EMBL/GenBank/DDBJ databases">
        <title>A metagenomics-based metabolic model of nitrate-dependent anaerobic oxidation of methane by Methanoperedens-like archaea.</title>
        <authorList>
            <person name="Arshad A."/>
            <person name="Speth D.R."/>
            <person name="De Graaf R.M."/>
            <person name="Op Den Camp H.J."/>
            <person name="Jetten M.S."/>
            <person name="Welte C.U."/>
        </authorList>
    </citation>
    <scope>NUCLEOTIDE SEQUENCE [LARGE SCALE GENOMIC DNA]</scope>
</reference>
<dbReference type="Proteomes" id="UP000050360">
    <property type="component" value="Unassembled WGS sequence"/>
</dbReference>
<evidence type="ECO:0000313" key="1">
    <source>
        <dbReference type="EMBL" id="KPQ41122.1"/>
    </source>
</evidence>
<name>A0A0N8KQ46_9EURY</name>
<proteinExistence type="predicted"/>
<comment type="caution">
    <text evidence="1">The sequence shown here is derived from an EMBL/GenBank/DDBJ whole genome shotgun (WGS) entry which is preliminary data.</text>
</comment>
<sequence>MTSNDIVKRKDIEKDEIIELPPELVTFIATSKRKKFLFPGAEKTIRDVDIFYLLNKKNHEDISSISSKYLLAEFTLNYLKIINDVIEKKYRFPQRTLIDFENTNQIEEIKNRITELENEPIIKWLREKCLGDLRDAIDNIDVNNIDELIKLGQIINLLEKELSYREKDTDIEIYDIFYRYLSRLDNLELTGTKHDSACEVASIRKISKGEVTEIRLECNKSDRSSRRQFEEFVIKAGKEIMRK</sequence>
<protein>
    <submittedName>
        <fullName evidence="1">Uncharacterized protein</fullName>
    </submittedName>
</protein>
<gene>
    <name evidence="1" type="ORF">MPEBLZ_04332</name>
</gene>
<dbReference type="AlphaFoldDB" id="A0A0N8KQ46"/>
<organism evidence="1 2">
    <name type="scientific">Candidatus Methanoperedens nitratireducens</name>
    <dbReference type="NCBI Taxonomy" id="1392998"/>
    <lineage>
        <taxon>Archaea</taxon>
        <taxon>Methanobacteriati</taxon>
        <taxon>Methanobacteriota</taxon>
        <taxon>Stenosarchaea group</taxon>
        <taxon>Methanomicrobia</taxon>
        <taxon>Methanosarcinales</taxon>
        <taxon>ANME-2 cluster</taxon>
        <taxon>Candidatus Methanoperedentaceae</taxon>
        <taxon>Candidatus Methanoperedens</taxon>
    </lineage>
</organism>
<dbReference type="EMBL" id="LKCM01000433">
    <property type="protein sequence ID" value="KPQ41122.1"/>
    <property type="molecule type" value="Genomic_DNA"/>
</dbReference>
<evidence type="ECO:0000313" key="2">
    <source>
        <dbReference type="Proteomes" id="UP000050360"/>
    </source>
</evidence>